<dbReference type="SUPFAM" id="SSF52540">
    <property type="entry name" value="P-loop containing nucleoside triphosphate hydrolases"/>
    <property type="match status" value="1"/>
</dbReference>
<dbReference type="GO" id="GO:0009314">
    <property type="term" value="P:response to radiation"/>
    <property type="evidence" value="ECO:0007669"/>
    <property type="project" value="UniProtKB-ARBA"/>
</dbReference>
<dbReference type="GO" id="GO:0033202">
    <property type="term" value="C:DNA helicase complex"/>
    <property type="evidence" value="ECO:0007669"/>
    <property type="project" value="TreeGrafter"/>
</dbReference>
<evidence type="ECO:0000256" key="8">
    <source>
        <dbReference type="ARBA" id="ARBA00034617"/>
    </source>
</evidence>
<protein>
    <recommendedName>
        <fullName evidence="9">DNA 3'-5' helicase</fullName>
        <ecNumber evidence="9">5.6.2.4</ecNumber>
    </recommendedName>
    <alternativeName>
        <fullName evidence="10">DNA 3'-5' helicase II</fullName>
    </alternativeName>
</protein>
<reference evidence="16" key="1">
    <citation type="journal article" date="2020" name="mSystems">
        <title>Genome- and Community-Level Interaction Insights into Carbon Utilization and Element Cycling Functions of Hydrothermarchaeota in Hydrothermal Sediment.</title>
        <authorList>
            <person name="Zhou Z."/>
            <person name="Liu Y."/>
            <person name="Xu W."/>
            <person name="Pan J."/>
            <person name="Luo Z.H."/>
            <person name="Li M."/>
        </authorList>
    </citation>
    <scope>NUCLEOTIDE SEQUENCE [LARGE SCALE GENOMIC DNA]</scope>
    <source>
        <strain evidence="16">SpSt-210</strain>
    </source>
</reference>
<dbReference type="GO" id="GO:0000725">
    <property type="term" value="P:recombinational repair"/>
    <property type="evidence" value="ECO:0007669"/>
    <property type="project" value="TreeGrafter"/>
</dbReference>
<sequence>MVQRQPGKRDILAGLNEEQIRAVTTVAGPVLIVAGPGSGKTRVLTHRVGYLIEAGYASPWHILAVTFTNKAAREMRTRLEALIGLDQAQRLTVGTFHATCARILRRDGGRIGIDPRFTIYDDADQLEAVRQALKALGLDPKQFSPRSILSRISAAKSQFQSPQQFAEQVQSYWDEVVSRVYPRYEEILRRNQALDFDDLLTETLRLFHEHPDVLARYQDWYRYVLVDEYQDTNRVQYLLVRAISGAHRNLCVVGDPDQSIYGWRQADIRNILDFKRDYPDATEIHLELNYRSTRSIVEAADAVIRANRLRIERRLRTENPRGEPIRLRECYDEGHEAQFVASEIRRLTLRGDLRYRDIAVMYRTNAQSRPLEEALIRADIPYQLIGGLRFYERKEIKDALALLRFIANPNDSVSLQRVLAYTPLGAGIGDRTWQELERWAALTRQPVARGIAALAGQSDVVPPQISGRPARLLAEVWGTLQQLWEASERLLLSELFDLALERSGLAQLYHDAGDPEQIERWENLLQLRSVLASYDSVGDGALRAFLEESALVTDADTLDDASDQVTLITLHAAKGLEFPVVFLTGVEEGLLPHARSLESEAQLEEERRLFYVGMTRAKQRLYITYTFRRARFGAADLSVRSRFVDDIPVHLIDRGDGPARPDTSPARPVDRRATPSDGASSPPLAVGMRVFHARFGDGVVAEVRPVQSDQEVVVDFKRHGRKTLLASLANLTVD</sequence>
<evidence type="ECO:0000256" key="4">
    <source>
        <dbReference type="ARBA" id="ARBA00022806"/>
    </source>
</evidence>
<dbReference type="Pfam" id="PF21196">
    <property type="entry name" value="PcrA_UvrD_tudor"/>
    <property type="match status" value="1"/>
</dbReference>
<comment type="caution">
    <text evidence="16">The sequence shown here is derived from an EMBL/GenBank/DDBJ whole genome shotgun (WGS) entry which is preliminary data.</text>
</comment>
<evidence type="ECO:0000256" key="5">
    <source>
        <dbReference type="ARBA" id="ARBA00022840"/>
    </source>
</evidence>
<organism evidence="16">
    <name type="scientific">Thermorudis peleae</name>
    <dbReference type="NCBI Taxonomy" id="1382356"/>
    <lineage>
        <taxon>Bacteria</taxon>
        <taxon>Pseudomonadati</taxon>
        <taxon>Thermomicrobiota</taxon>
        <taxon>Thermomicrobia</taxon>
        <taxon>Thermomicrobia incertae sedis</taxon>
        <taxon>Thermorudis</taxon>
    </lineage>
</organism>
<evidence type="ECO:0000256" key="7">
    <source>
        <dbReference type="ARBA" id="ARBA00023235"/>
    </source>
</evidence>
<dbReference type="Gene3D" id="3.40.50.300">
    <property type="entry name" value="P-loop containing nucleotide triphosphate hydrolases"/>
    <property type="match status" value="2"/>
</dbReference>
<keyword evidence="2 12" id="KW-0547">Nucleotide-binding</keyword>
<evidence type="ECO:0000256" key="11">
    <source>
        <dbReference type="ARBA" id="ARBA00048988"/>
    </source>
</evidence>
<dbReference type="PROSITE" id="PS51217">
    <property type="entry name" value="UVRD_HELICASE_CTER"/>
    <property type="match status" value="1"/>
</dbReference>
<accession>A0A831TG37</accession>
<dbReference type="InterPro" id="IPR013986">
    <property type="entry name" value="DExx_box_DNA_helicase_dom_sf"/>
</dbReference>
<keyword evidence="7" id="KW-0413">Isomerase</keyword>
<evidence type="ECO:0000313" key="16">
    <source>
        <dbReference type="EMBL" id="HEG91326.1"/>
    </source>
</evidence>
<feature type="region of interest" description="Disordered" evidence="13">
    <location>
        <begin position="654"/>
        <end position="684"/>
    </location>
</feature>
<keyword evidence="6" id="KW-0238">DNA-binding</keyword>
<dbReference type="GO" id="GO:0003677">
    <property type="term" value="F:DNA binding"/>
    <property type="evidence" value="ECO:0007669"/>
    <property type="project" value="UniProtKB-KW"/>
</dbReference>
<dbReference type="GO" id="GO:0016787">
    <property type="term" value="F:hydrolase activity"/>
    <property type="evidence" value="ECO:0007669"/>
    <property type="project" value="UniProtKB-UniRule"/>
</dbReference>
<dbReference type="PANTHER" id="PTHR11070">
    <property type="entry name" value="UVRD / RECB / PCRA DNA HELICASE FAMILY MEMBER"/>
    <property type="match status" value="1"/>
</dbReference>
<dbReference type="GO" id="GO:0005829">
    <property type="term" value="C:cytosol"/>
    <property type="evidence" value="ECO:0007669"/>
    <property type="project" value="TreeGrafter"/>
</dbReference>
<feature type="binding site" evidence="12">
    <location>
        <begin position="34"/>
        <end position="41"/>
    </location>
    <ligand>
        <name>ATP</name>
        <dbReference type="ChEBI" id="CHEBI:30616"/>
    </ligand>
</feature>
<dbReference type="PANTHER" id="PTHR11070:SF2">
    <property type="entry name" value="ATP-DEPENDENT DNA HELICASE SRS2"/>
    <property type="match status" value="1"/>
</dbReference>
<evidence type="ECO:0000259" key="15">
    <source>
        <dbReference type="PROSITE" id="PS51217"/>
    </source>
</evidence>
<feature type="domain" description="UvrD-like helicase C-terminal" evidence="15">
    <location>
        <begin position="294"/>
        <end position="575"/>
    </location>
</feature>
<proteinExistence type="inferred from homology"/>
<dbReference type="PROSITE" id="PS51198">
    <property type="entry name" value="UVRD_HELICASE_ATP_BIND"/>
    <property type="match status" value="1"/>
</dbReference>
<comment type="catalytic activity">
    <reaction evidence="11">
        <text>ATP + H2O = ADP + phosphate + H(+)</text>
        <dbReference type="Rhea" id="RHEA:13065"/>
        <dbReference type="ChEBI" id="CHEBI:15377"/>
        <dbReference type="ChEBI" id="CHEBI:15378"/>
        <dbReference type="ChEBI" id="CHEBI:30616"/>
        <dbReference type="ChEBI" id="CHEBI:43474"/>
        <dbReference type="ChEBI" id="CHEBI:456216"/>
        <dbReference type="EC" id="5.6.2.4"/>
    </reaction>
</comment>
<evidence type="ECO:0000256" key="13">
    <source>
        <dbReference type="SAM" id="MobiDB-lite"/>
    </source>
</evidence>
<dbReference type="InterPro" id="IPR014016">
    <property type="entry name" value="UvrD-like_ATP-bd"/>
</dbReference>
<gene>
    <name evidence="16" type="ORF">ENP34_07780</name>
</gene>
<dbReference type="Gene3D" id="1.10.486.10">
    <property type="entry name" value="PCRA, domain 4"/>
    <property type="match status" value="1"/>
</dbReference>
<feature type="domain" description="UvrD-like helicase ATP-binding" evidence="14">
    <location>
        <begin position="13"/>
        <end position="293"/>
    </location>
</feature>
<evidence type="ECO:0000256" key="9">
    <source>
        <dbReference type="ARBA" id="ARBA00034808"/>
    </source>
</evidence>
<comment type="catalytic activity">
    <reaction evidence="8">
        <text>Couples ATP hydrolysis with the unwinding of duplex DNA by translocating in the 3'-5' direction.</text>
        <dbReference type="EC" id="5.6.2.4"/>
    </reaction>
</comment>
<dbReference type="Pfam" id="PF00580">
    <property type="entry name" value="UvrD-helicase"/>
    <property type="match status" value="1"/>
</dbReference>
<name>A0A831TG37_9BACT</name>
<keyword evidence="4 12" id="KW-0347">Helicase</keyword>
<dbReference type="Pfam" id="PF13361">
    <property type="entry name" value="UvrD_C"/>
    <property type="match status" value="2"/>
</dbReference>
<dbReference type="InterPro" id="IPR027417">
    <property type="entry name" value="P-loop_NTPase"/>
</dbReference>
<evidence type="ECO:0000259" key="14">
    <source>
        <dbReference type="PROSITE" id="PS51198"/>
    </source>
</evidence>
<dbReference type="EMBL" id="DSIY01000188">
    <property type="protein sequence ID" value="HEG91326.1"/>
    <property type="molecule type" value="Genomic_DNA"/>
</dbReference>
<dbReference type="EC" id="5.6.2.4" evidence="9"/>
<keyword evidence="5 12" id="KW-0067">ATP-binding</keyword>
<dbReference type="InterPro" id="IPR014017">
    <property type="entry name" value="DNA_helicase_UvrD-like_C"/>
</dbReference>
<dbReference type="CDD" id="cd18807">
    <property type="entry name" value="SF1_C_UvrD"/>
    <property type="match status" value="1"/>
</dbReference>
<dbReference type="AlphaFoldDB" id="A0A831TG37"/>
<evidence type="ECO:0000256" key="6">
    <source>
        <dbReference type="ARBA" id="ARBA00023125"/>
    </source>
</evidence>
<dbReference type="GO" id="GO:0005524">
    <property type="term" value="F:ATP binding"/>
    <property type="evidence" value="ECO:0007669"/>
    <property type="project" value="UniProtKB-UniRule"/>
</dbReference>
<evidence type="ECO:0000256" key="3">
    <source>
        <dbReference type="ARBA" id="ARBA00022801"/>
    </source>
</evidence>
<dbReference type="FunFam" id="1.10.10.160:FF:000001">
    <property type="entry name" value="ATP-dependent DNA helicase"/>
    <property type="match status" value="1"/>
</dbReference>
<evidence type="ECO:0000256" key="12">
    <source>
        <dbReference type="PROSITE-ProRule" id="PRU00560"/>
    </source>
</evidence>
<dbReference type="InterPro" id="IPR000212">
    <property type="entry name" value="DNA_helicase_UvrD/REP"/>
</dbReference>
<dbReference type="GO" id="GO:0043138">
    <property type="term" value="F:3'-5' DNA helicase activity"/>
    <property type="evidence" value="ECO:0007669"/>
    <property type="project" value="UniProtKB-EC"/>
</dbReference>
<keyword evidence="3 12" id="KW-0378">Hydrolase</keyword>
<evidence type="ECO:0000256" key="2">
    <source>
        <dbReference type="ARBA" id="ARBA00022741"/>
    </source>
</evidence>
<dbReference type="Gene3D" id="1.10.10.160">
    <property type="match status" value="1"/>
</dbReference>
<evidence type="ECO:0000256" key="10">
    <source>
        <dbReference type="ARBA" id="ARBA00034923"/>
    </source>
</evidence>
<evidence type="ECO:0000256" key="1">
    <source>
        <dbReference type="ARBA" id="ARBA00009922"/>
    </source>
</evidence>
<dbReference type="CDD" id="cd17932">
    <property type="entry name" value="DEXQc_UvrD"/>
    <property type="match status" value="1"/>
</dbReference>
<comment type="similarity">
    <text evidence="1">Belongs to the helicase family. UvrD subfamily.</text>
</comment>